<dbReference type="PANTHER" id="PTHR46847:SF1">
    <property type="entry name" value="D-ALLOSE-BINDING PERIPLASMIC PROTEIN-RELATED"/>
    <property type="match status" value="1"/>
</dbReference>
<sequence>MRRLSTYLFATAAFLGVAGGASAEDVLSEVSTLENEYFNNWSQGAEQAAKSLGLNYRILSGKGDAAKQIEIYEAQFGAGVRITFGENLVAANIKPIVEMAKKVGAVHVAVWESLPGFHPLDAGADNYAFATFFSPDDVENSYRIAKLLFDKIGGKGNVAHITGFPGVDADISRTAGFDKALAEYPNIKLVARQPGKWNQVDSRKVMEDLLVAHSKIDAVFGQNDSIALGAMQAVEDAGMRIPIVGLDGNRETLKLVKEGRILATMGFTPQWQAGFALVRAYDVAKGFKPSPCERMMYTGATLITAQNVDKYQAFLAGEKLPFDWKKMSRVLHPSDWDAQNYVWPIDVKTYWGARTPAGYKFPKAYQDAVDSGCVDQLRAEYNGHYKQRIPE</sequence>
<gene>
    <name evidence="6" type="ORF">SAMN05216337_11005</name>
</gene>
<name>A0A1G7QMK1_9BRAD</name>
<dbReference type="EMBL" id="FMZW01000100">
    <property type="protein sequence ID" value="SDF99708.1"/>
    <property type="molecule type" value="Genomic_DNA"/>
</dbReference>
<feature type="chain" id="PRO_5011546038" evidence="4">
    <location>
        <begin position="24"/>
        <end position="391"/>
    </location>
</feature>
<dbReference type="CDD" id="cd01536">
    <property type="entry name" value="PBP1_ABC_sugar_binding-like"/>
    <property type="match status" value="1"/>
</dbReference>
<organism evidence="6 7">
    <name type="scientific">Bradyrhizobium brasilense</name>
    <dbReference type="NCBI Taxonomy" id="1419277"/>
    <lineage>
        <taxon>Bacteria</taxon>
        <taxon>Pseudomonadati</taxon>
        <taxon>Pseudomonadota</taxon>
        <taxon>Alphaproteobacteria</taxon>
        <taxon>Hyphomicrobiales</taxon>
        <taxon>Nitrobacteraceae</taxon>
        <taxon>Bradyrhizobium</taxon>
    </lineage>
</organism>
<evidence type="ECO:0000313" key="6">
    <source>
        <dbReference type="EMBL" id="SDF99708.1"/>
    </source>
</evidence>
<dbReference type="Proteomes" id="UP000199245">
    <property type="component" value="Unassembled WGS sequence"/>
</dbReference>
<evidence type="ECO:0000256" key="4">
    <source>
        <dbReference type="SAM" id="SignalP"/>
    </source>
</evidence>
<dbReference type="Pfam" id="PF13407">
    <property type="entry name" value="Peripla_BP_4"/>
    <property type="match status" value="1"/>
</dbReference>
<comment type="subcellular location">
    <subcellularLocation>
        <location evidence="1">Cell envelope</location>
    </subcellularLocation>
</comment>
<dbReference type="Gene3D" id="3.40.50.2300">
    <property type="match status" value="2"/>
</dbReference>
<dbReference type="PANTHER" id="PTHR46847">
    <property type="entry name" value="D-ALLOSE-BINDING PERIPLASMIC PROTEIN-RELATED"/>
    <property type="match status" value="1"/>
</dbReference>
<protein>
    <submittedName>
        <fullName evidence="6">Ribose transport system substrate-binding protein</fullName>
    </submittedName>
</protein>
<evidence type="ECO:0000259" key="5">
    <source>
        <dbReference type="Pfam" id="PF13407"/>
    </source>
</evidence>
<dbReference type="GO" id="GO:0030246">
    <property type="term" value="F:carbohydrate binding"/>
    <property type="evidence" value="ECO:0007669"/>
    <property type="project" value="UniProtKB-ARBA"/>
</dbReference>
<proteinExistence type="inferred from homology"/>
<reference evidence="6 7" key="1">
    <citation type="submission" date="2016-10" db="EMBL/GenBank/DDBJ databases">
        <authorList>
            <person name="de Groot N.N."/>
        </authorList>
    </citation>
    <scope>NUCLEOTIDE SEQUENCE [LARGE SCALE GENOMIC DNA]</scope>
    <source>
        <strain evidence="6 7">R5</strain>
    </source>
</reference>
<evidence type="ECO:0000256" key="2">
    <source>
        <dbReference type="ARBA" id="ARBA00007639"/>
    </source>
</evidence>
<accession>A0A1G7QMK1</accession>
<dbReference type="SUPFAM" id="SSF53822">
    <property type="entry name" value="Periplasmic binding protein-like I"/>
    <property type="match status" value="1"/>
</dbReference>
<comment type="similarity">
    <text evidence="2">Belongs to the bacterial solute-binding protein 2 family.</text>
</comment>
<dbReference type="InterPro" id="IPR025997">
    <property type="entry name" value="SBP_2_dom"/>
</dbReference>
<evidence type="ECO:0000256" key="1">
    <source>
        <dbReference type="ARBA" id="ARBA00004196"/>
    </source>
</evidence>
<feature type="signal peptide" evidence="4">
    <location>
        <begin position="1"/>
        <end position="23"/>
    </location>
</feature>
<dbReference type="RefSeq" id="WP_092090604.1">
    <property type="nucleotide sequence ID" value="NZ_FMZW01000100.1"/>
</dbReference>
<feature type="domain" description="Periplasmic binding protein" evidence="5">
    <location>
        <begin position="31"/>
        <end position="286"/>
    </location>
</feature>
<dbReference type="InterPro" id="IPR028082">
    <property type="entry name" value="Peripla_BP_I"/>
</dbReference>
<evidence type="ECO:0000256" key="3">
    <source>
        <dbReference type="ARBA" id="ARBA00022729"/>
    </source>
</evidence>
<evidence type="ECO:0000313" key="7">
    <source>
        <dbReference type="Proteomes" id="UP000199245"/>
    </source>
</evidence>
<dbReference type="GO" id="GO:0030313">
    <property type="term" value="C:cell envelope"/>
    <property type="evidence" value="ECO:0007669"/>
    <property type="project" value="UniProtKB-SubCell"/>
</dbReference>
<dbReference type="AlphaFoldDB" id="A0A1G7QMK1"/>
<keyword evidence="3 4" id="KW-0732">Signal</keyword>